<evidence type="ECO:0000313" key="3">
    <source>
        <dbReference type="Proteomes" id="UP000273143"/>
    </source>
</evidence>
<evidence type="ECO:0000256" key="1">
    <source>
        <dbReference type="SAM" id="MobiDB-lite"/>
    </source>
</evidence>
<accession>A0A3S9XCQ0</accession>
<dbReference type="InterPro" id="IPR008727">
    <property type="entry name" value="PAAR_motif"/>
</dbReference>
<dbReference type="Pfam" id="PF05488">
    <property type="entry name" value="PAAR_motif"/>
    <property type="match status" value="1"/>
</dbReference>
<reference evidence="3" key="1">
    <citation type="submission" date="2018-06" db="EMBL/GenBank/DDBJ databases">
        <title>Complete genome of Pseudomonas insecticola strain QZS01.</title>
        <authorList>
            <person name="Wang J."/>
            <person name="Su Q."/>
        </authorList>
    </citation>
    <scope>NUCLEOTIDE SEQUENCE [LARGE SCALE GENOMIC DNA]</scope>
    <source>
        <strain evidence="3">QZS01</strain>
    </source>
</reference>
<dbReference type="EMBL" id="CP029822">
    <property type="protein sequence ID" value="AZS50190.1"/>
    <property type="molecule type" value="Genomic_DNA"/>
</dbReference>
<dbReference type="Proteomes" id="UP000273143">
    <property type="component" value="Chromosome"/>
</dbReference>
<organism evidence="2 3">
    <name type="scientific">Entomomonas moraniae</name>
    <dbReference type="NCBI Taxonomy" id="2213226"/>
    <lineage>
        <taxon>Bacteria</taxon>
        <taxon>Pseudomonadati</taxon>
        <taxon>Pseudomonadota</taxon>
        <taxon>Gammaproteobacteria</taxon>
        <taxon>Pseudomonadales</taxon>
        <taxon>Pseudomonadaceae</taxon>
        <taxon>Entomomonas</taxon>
    </lineage>
</organism>
<dbReference type="RefSeq" id="WP_127162358.1">
    <property type="nucleotide sequence ID" value="NZ_CP029822.1"/>
</dbReference>
<feature type="region of interest" description="Disordered" evidence="1">
    <location>
        <begin position="1"/>
        <end position="21"/>
    </location>
</feature>
<evidence type="ECO:0000313" key="2">
    <source>
        <dbReference type="EMBL" id="AZS50190.1"/>
    </source>
</evidence>
<gene>
    <name evidence="2" type="ORF">DM558_05095</name>
</gene>
<dbReference type="CDD" id="cd14744">
    <property type="entry name" value="PAAR_CT_2"/>
    <property type="match status" value="1"/>
</dbReference>
<keyword evidence="3" id="KW-1185">Reference proteome</keyword>
<dbReference type="KEGG" id="emo:DM558_05095"/>
<protein>
    <submittedName>
        <fullName evidence="2">PAAR domain-containing protein</fullName>
    </submittedName>
</protein>
<proteinExistence type="predicted"/>
<name>A0A3S9XCQ0_9GAMM</name>
<dbReference type="AlphaFoldDB" id="A0A3S9XCQ0"/>
<sequence>MVLKSVIRKGDKTSHGGTVTEGLDNHPIKGIGIACKSHKVTCPKCLGSYPIEEGVMNVTIEGLNPAVEGMKTKCGATLIASQREYQIEG</sequence>
<dbReference type="Gene3D" id="2.60.200.60">
    <property type="match status" value="1"/>
</dbReference>